<evidence type="ECO:0000256" key="6">
    <source>
        <dbReference type="NCBIfam" id="TIGR00020"/>
    </source>
</evidence>
<dbReference type="SUPFAM" id="SSF75620">
    <property type="entry name" value="Release factor"/>
    <property type="match status" value="1"/>
</dbReference>
<dbReference type="InterPro" id="IPR005139">
    <property type="entry name" value="PCRF"/>
</dbReference>
<feature type="domain" description="Prokaryotic-type class I peptide chain release factors" evidence="8">
    <location>
        <begin position="244"/>
        <end position="260"/>
    </location>
</feature>
<keyword evidence="4 5" id="KW-0648">Protein biosynthesis</keyword>
<feature type="coiled-coil region" evidence="7">
    <location>
        <begin position="69"/>
        <end position="115"/>
    </location>
</feature>
<protein>
    <recommendedName>
        <fullName evidence="5 6">Peptide chain release factor 2</fullName>
        <shortName evidence="5">RF-2</shortName>
    </recommendedName>
</protein>
<gene>
    <name evidence="5" type="primary">prfB</name>
    <name evidence="9" type="ORF">EDX97_00895</name>
</gene>
<keyword evidence="3 5" id="KW-0488">Methylation</keyword>
<dbReference type="Gene3D" id="3.30.70.1660">
    <property type="match status" value="1"/>
</dbReference>
<dbReference type="Proteomes" id="UP000276568">
    <property type="component" value="Unassembled WGS sequence"/>
</dbReference>
<evidence type="ECO:0000313" key="9">
    <source>
        <dbReference type="EMBL" id="RNM31164.1"/>
    </source>
</evidence>
<comment type="subcellular location">
    <subcellularLocation>
        <location evidence="5">Cytoplasm</location>
    </subcellularLocation>
</comment>
<organism evidence="9 10">
    <name type="scientific">Absicoccus porci</name>
    <dbReference type="NCBI Taxonomy" id="2486576"/>
    <lineage>
        <taxon>Bacteria</taxon>
        <taxon>Bacillati</taxon>
        <taxon>Bacillota</taxon>
        <taxon>Erysipelotrichia</taxon>
        <taxon>Erysipelotrichales</taxon>
        <taxon>Erysipelotrichaceae</taxon>
        <taxon>Absicoccus</taxon>
    </lineage>
</organism>
<accession>A0A3N0I2C4</accession>
<keyword evidence="5" id="KW-0963">Cytoplasm</keyword>
<dbReference type="PANTHER" id="PTHR43116:SF3">
    <property type="entry name" value="CLASS I PEPTIDE CHAIN RELEASE FACTOR"/>
    <property type="match status" value="1"/>
</dbReference>
<evidence type="ECO:0000256" key="7">
    <source>
        <dbReference type="SAM" id="Coils"/>
    </source>
</evidence>
<keyword evidence="7" id="KW-0175">Coiled coil</keyword>
<reference evidence="9 10" key="1">
    <citation type="submission" date="2018-11" db="EMBL/GenBank/DDBJ databases">
        <title>Clostridium sp. nov., a member of the family Erysipelotrichaceae isolated from pig faeces.</title>
        <authorList>
            <person name="Chang Y.-H."/>
        </authorList>
    </citation>
    <scope>NUCLEOTIDE SEQUENCE [LARGE SCALE GENOMIC DNA]</scope>
    <source>
        <strain evidence="9 10">YH-panp20</strain>
    </source>
</reference>
<dbReference type="FunFam" id="3.30.160.20:FF:000004">
    <property type="entry name" value="Peptide chain release factor 1"/>
    <property type="match status" value="1"/>
</dbReference>
<dbReference type="AlphaFoldDB" id="A0A3N0I2C4"/>
<dbReference type="GO" id="GO:0005737">
    <property type="term" value="C:cytoplasm"/>
    <property type="evidence" value="ECO:0007669"/>
    <property type="project" value="UniProtKB-SubCell"/>
</dbReference>
<dbReference type="Pfam" id="PF03462">
    <property type="entry name" value="PCRF"/>
    <property type="match status" value="1"/>
</dbReference>
<feature type="modified residue" description="N5-methylglutamine" evidence="5">
    <location>
        <position position="251"/>
    </location>
</feature>
<evidence type="ECO:0000313" key="10">
    <source>
        <dbReference type="Proteomes" id="UP000276568"/>
    </source>
</evidence>
<comment type="similarity">
    <text evidence="2 5">Belongs to the prokaryotic/mitochondrial release factor family.</text>
</comment>
<dbReference type="SMART" id="SM00937">
    <property type="entry name" value="PCRF"/>
    <property type="match status" value="1"/>
</dbReference>
<dbReference type="EMBL" id="RJQC01000001">
    <property type="protein sequence ID" value="RNM31164.1"/>
    <property type="molecule type" value="Genomic_DNA"/>
</dbReference>
<evidence type="ECO:0000259" key="8">
    <source>
        <dbReference type="PROSITE" id="PS00745"/>
    </source>
</evidence>
<dbReference type="Pfam" id="PF00472">
    <property type="entry name" value="RF-1"/>
    <property type="match status" value="1"/>
</dbReference>
<evidence type="ECO:0000256" key="4">
    <source>
        <dbReference type="ARBA" id="ARBA00022917"/>
    </source>
</evidence>
<comment type="PTM">
    <text evidence="5">Methylated by PrmC. Methylation increases the termination efficiency of RF2.</text>
</comment>
<proteinExistence type="inferred from homology"/>
<dbReference type="InterPro" id="IPR004374">
    <property type="entry name" value="PrfB"/>
</dbReference>
<dbReference type="RefSeq" id="WP_128519345.1">
    <property type="nucleotide sequence ID" value="NZ_JALFCT010000066.1"/>
</dbReference>
<evidence type="ECO:0000256" key="2">
    <source>
        <dbReference type="ARBA" id="ARBA00010835"/>
    </source>
</evidence>
<evidence type="ECO:0000256" key="1">
    <source>
        <dbReference type="ARBA" id="ARBA00002613"/>
    </source>
</evidence>
<dbReference type="NCBIfam" id="TIGR00020">
    <property type="entry name" value="prfB"/>
    <property type="match status" value="1"/>
</dbReference>
<dbReference type="GO" id="GO:0016149">
    <property type="term" value="F:translation release factor activity, codon specific"/>
    <property type="evidence" value="ECO:0007669"/>
    <property type="project" value="UniProtKB-UniRule"/>
</dbReference>
<dbReference type="OrthoDB" id="9806673at2"/>
<dbReference type="HAMAP" id="MF_00094">
    <property type="entry name" value="Rel_fac_2"/>
    <property type="match status" value="1"/>
</dbReference>
<evidence type="ECO:0000256" key="5">
    <source>
        <dbReference type="HAMAP-Rule" id="MF_00094"/>
    </source>
</evidence>
<dbReference type="PANTHER" id="PTHR43116">
    <property type="entry name" value="PEPTIDE CHAIN RELEASE FACTOR 2"/>
    <property type="match status" value="1"/>
</dbReference>
<name>A0A3N0I2C4_9FIRM</name>
<dbReference type="Gene3D" id="1.20.58.410">
    <property type="entry name" value="Release factor"/>
    <property type="match status" value="1"/>
</dbReference>
<comment type="caution">
    <text evidence="9">The sequence shown here is derived from an EMBL/GenBank/DDBJ whole genome shotgun (WGS) entry which is preliminary data.</text>
</comment>
<dbReference type="InterPro" id="IPR000352">
    <property type="entry name" value="Pep_chain_release_fac_I"/>
</dbReference>
<comment type="function">
    <text evidence="1 5">Peptide chain release factor 2 directs the termination of translation in response to the peptide chain termination codons UGA and UAA.</text>
</comment>
<dbReference type="Gene3D" id="3.30.160.20">
    <property type="match status" value="1"/>
</dbReference>
<dbReference type="PROSITE" id="PS00745">
    <property type="entry name" value="RF_PROK_I"/>
    <property type="match status" value="1"/>
</dbReference>
<evidence type="ECO:0000256" key="3">
    <source>
        <dbReference type="ARBA" id="ARBA00022481"/>
    </source>
</evidence>
<keyword evidence="10" id="KW-1185">Reference proteome</keyword>
<sequence>MEVYELKQGLTTHLEKLESLGESLDLDTKKKTIKELDDQTMDPNFWSDQKKAQKVIRQKNSLSHIVETYVSLLEEFQSLDETADALKQDFDAELMEMAEEEYQEASHTFEDFEIEVLLSHEYDQNNAILEIHPGAGGTESCDWASMLYRMYTRYAEKHGFKVKVLDYLPGEEAGIKSVTFLVEGDKAYGYLKSEKGVHRLVRISPFDAGARRHTSFASLDVMPQFNDEIEIDIKPEDIEFETKRASGAGGQHINKTDSAVRLVHKPTGIVATCQNGRSQHENREEAMRVLKSRLYQLEIEKQEKKLAQIKGEQAANEWGSQIRNYVLHPYNLVKDVRTGYETSQVQDVLDGDLDGFIFAYLKSKVQ</sequence>
<dbReference type="InterPro" id="IPR045853">
    <property type="entry name" value="Pep_chain_release_fac_I_sf"/>
</dbReference>